<accession>A0A0E9U9K9</accession>
<organism evidence="1">
    <name type="scientific">Anguilla anguilla</name>
    <name type="common">European freshwater eel</name>
    <name type="synonym">Muraena anguilla</name>
    <dbReference type="NCBI Taxonomy" id="7936"/>
    <lineage>
        <taxon>Eukaryota</taxon>
        <taxon>Metazoa</taxon>
        <taxon>Chordata</taxon>
        <taxon>Craniata</taxon>
        <taxon>Vertebrata</taxon>
        <taxon>Euteleostomi</taxon>
        <taxon>Actinopterygii</taxon>
        <taxon>Neopterygii</taxon>
        <taxon>Teleostei</taxon>
        <taxon>Anguilliformes</taxon>
        <taxon>Anguillidae</taxon>
        <taxon>Anguilla</taxon>
    </lineage>
</organism>
<sequence length="28" mass="2926">MPCPILFTQHLLKNITISGPGSSVNSGN</sequence>
<dbReference type="AlphaFoldDB" id="A0A0E9U9K9"/>
<name>A0A0E9U9K9_ANGAN</name>
<reference evidence="1" key="1">
    <citation type="submission" date="2014-11" db="EMBL/GenBank/DDBJ databases">
        <authorList>
            <person name="Amaro Gonzalez C."/>
        </authorList>
    </citation>
    <scope>NUCLEOTIDE SEQUENCE</scope>
</reference>
<dbReference type="EMBL" id="GBXM01046056">
    <property type="protein sequence ID" value="JAH62521.1"/>
    <property type="molecule type" value="Transcribed_RNA"/>
</dbReference>
<evidence type="ECO:0000313" key="1">
    <source>
        <dbReference type="EMBL" id="JAH62521.1"/>
    </source>
</evidence>
<protein>
    <submittedName>
        <fullName evidence="1">Uncharacterized protein</fullName>
    </submittedName>
</protein>
<proteinExistence type="predicted"/>
<reference evidence="1" key="2">
    <citation type="journal article" date="2015" name="Fish Shellfish Immunol.">
        <title>Early steps in the European eel (Anguilla anguilla)-Vibrio vulnificus interaction in the gills: Role of the RtxA13 toxin.</title>
        <authorList>
            <person name="Callol A."/>
            <person name="Pajuelo D."/>
            <person name="Ebbesson L."/>
            <person name="Teles M."/>
            <person name="MacKenzie S."/>
            <person name="Amaro C."/>
        </authorList>
    </citation>
    <scope>NUCLEOTIDE SEQUENCE</scope>
</reference>